<feature type="compositionally biased region" description="Polar residues" evidence="1">
    <location>
        <begin position="60"/>
        <end position="70"/>
    </location>
</feature>
<evidence type="ECO:0000313" key="2">
    <source>
        <dbReference type="EMBL" id="KAK7111750.1"/>
    </source>
</evidence>
<organism evidence="2 3">
    <name type="scientific">Littorina saxatilis</name>
    <dbReference type="NCBI Taxonomy" id="31220"/>
    <lineage>
        <taxon>Eukaryota</taxon>
        <taxon>Metazoa</taxon>
        <taxon>Spiralia</taxon>
        <taxon>Lophotrochozoa</taxon>
        <taxon>Mollusca</taxon>
        <taxon>Gastropoda</taxon>
        <taxon>Caenogastropoda</taxon>
        <taxon>Littorinimorpha</taxon>
        <taxon>Littorinoidea</taxon>
        <taxon>Littorinidae</taxon>
        <taxon>Littorina</taxon>
    </lineage>
</organism>
<evidence type="ECO:0000256" key="1">
    <source>
        <dbReference type="SAM" id="MobiDB-lite"/>
    </source>
</evidence>
<protein>
    <submittedName>
        <fullName evidence="2">Uncharacterized protein</fullName>
    </submittedName>
</protein>
<comment type="caution">
    <text evidence="2">The sequence shown here is derived from an EMBL/GenBank/DDBJ whole genome shotgun (WGS) entry which is preliminary data.</text>
</comment>
<accession>A0AAN9BUV0</accession>
<sequence length="114" mass="12106">MGNCGFFPWTHYRKARPYHPPDGATAIHGLTAQGTLSMDPTLVDNTQPFHSHNFMQDENYSRGASISHNDASASASCPHHSHLDSDGVAGHCDRADGTGDGGDSFTGCADFTAN</sequence>
<feature type="region of interest" description="Disordered" evidence="1">
    <location>
        <begin position="60"/>
        <end position="104"/>
    </location>
</feature>
<reference evidence="2 3" key="1">
    <citation type="submission" date="2024-02" db="EMBL/GenBank/DDBJ databases">
        <title>Chromosome-scale genome assembly of the rough periwinkle Littorina saxatilis.</title>
        <authorList>
            <person name="De Jode A."/>
            <person name="Faria R."/>
            <person name="Formenti G."/>
            <person name="Sims Y."/>
            <person name="Smith T.P."/>
            <person name="Tracey A."/>
            <person name="Wood J.M.D."/>
            <person name="Zagrodzka Z.B."/>
            <person name="Johannesson K."/>
            <person name="Butlin R.K."/>
            <person name="Leder E.H."/>
        </authorList>
    </citation>
    <scope>NUCLEOTIDE SEQUENCE [LARGE SCALE GENOMIC DNA]</scope>
    <source>
        <strain evidence="2">Snail1</strain>
        <tissue evidence="2">Muscle</tissue>
    </source>
</reference>
<gene>
    <name evidence="2" type="ORF">V1264_011329</name>
</gene>
<feature type="compositionally biased region" description="Basic and acidic residues" evidence="1">
    <location>
        <begin position="81"/>
        <end position="97"/>
    </location>
</feature>
<evidence type="ECO:0000313" key="3">
    <source>
        <dbReference type="Proteomes" id="UP001374579"/>
    </source>
</evidence>
<name>A0AAN9BUV0_9CAEN</name>
<dbReference type="AlphaFoldDB" id="A0AAN9BUV0"/>
<dbReference type="EMBL" id="JBAMIC010000002">
    <property type="protein sequence ID" value="KAK7111750.1"/>
    <property type="molecule type" value="Genomic_DNA"/>
</dbReference>
<keyword evidence="3" id="KW-1185">Reference proteome</keyword>
<dbReference type="Proteomes" id="UP001374579">
    <property type="component" value="Unassembled WGS sequence"/>
</dbReference>
<proteinExistence type="predicted"/>